<keyword evidence="3" id="KW-0808">Transferase</keyword>
<dbReference type="Gene3D" id="3.30.1460.50">
    <property type="match status" value="1"/>
</dbReference>
<dbReference type="AlphaFoldDB" id="A0A8J4CM95"/>
<dbReference type="Pfam" id="PF03987">
    <property type="entry name" value="Autophagy_act_C"/>
    <property type="match status" value="1"/>
</dbReference>
<evidence type="ECO:0000313" key="7">
    <source>
        <dbReference type="EMBL" id="GIL84499.1"/>
    </source>
</evidence>
<dbReference type="GO" id="GO:0032446">
    <property type="term" value="P:protein modification by small protein conjugation"/>
    <property type="evidence" value="ECO:0007669"/>
    <property type="project" value="TreeGrafter"/>
</dbReference>
<sequence>MLSSSNWRQTLQLFQSADNLHPWQLRETQMGPYLALEGVPRLPERQAHIDHIGTAVQPVLLDYHVCYSHSYQVPIMCFRVTSIDGQPLALVGLRETVFPFWPSESEQMQWFVMQQEHPLLPGPCWFSLHPCHTATVLALALGLDADTVRHADMSADGAGVDGTATTAADDSGGGGGGAAANSVVADADACGRADAIPGAHAALHGLHHREDTSGNRLVVKNDLEFVSTAANPVPVVAVPGQPHQAASRGGSTIEDVPDLDQLLASGGAYSSAEGGPGNPGSGDAAAAGMVERMAGGLGAVQTTMGEEVAGATGVRWPGGDVPLCASDSRSLKRYICAWFSLVGPQVGLEVSKDLMQ</sequence>
<dbReference type="InterPro" id="IPR007135">
    <property type="entry name" value="Atg3/Atg10"/>
</dbReference>
<protein>
    <recommendedName>
        <fullName evidence="2">Ubiquitin-like-conjugating enzyme ATG10</fullName>
    </recommendedName>
    <alternativeName>
        <fullName evidence="6">Autophagy-related protein 10</fullName>
    </alternativeName>
</protein>
<evidence type="ECO:0000256" key="2">
    <source>
        <dbReference type="ARBA" id="ARBA00021099"/>
    </source>
</evidence>
<gene>
    <name evidence="7" type="ORF">Vretifemale_13163</name>
</gene>
<evidence type="ECO:0000256" key="5">
    <source>
        <dbReference type="ARBA" id="ARBA00023006"/>
    </source>
</evidence>
<evidence type="ECO:0000256" key="6">
    <source>
        <dbReference type="ARBA" id="ARBA00029833"/>
    </source>
</evidence>
<evidence type="ECO:0000256" key="4">
    <source>
        <dbReference type="ARBA" id="ARBA00022786"/>
    </source>
</evidence>
<dbReference type="GO" id="GO:0000422">
    <property type="term" value="P:autophagy of mitochondrion"/>
    <property type="evidence" value="ECO:0007669"/>
    <property type="project" value="TreeGrafter"/>
</dbReference>
<proteinExistence type="inferred from homology"/>
<dbReference type="PANTHER" id="PTHR14957:SF1">
    <property type="entry name" value="UBIQUITIN-LIKE-CONJUGATING ENZYME ATG10"/>
    <property type="match status" value="1"/>
</dbReference>
<dbReference type="PANTHER" id="PTHR14957">
    <property type="entry name" value="UBIQUITIN-LIKE-CONJUGATING ENZYME ATG10"/>
    <property type="match status" value="1"/>
</dbReference>
<dbReference type="Proteomes" id="UP000747110">
    <property type="component" value="Unassembled WGS sequence"/>
</dbReference>
<comment type="caution">
    <text evidence="7">The sequence shown here is derived from an EMBL/GenBank/DDBJ whole genome shotgun (WGS) entry which is preliminary data.</text>
</comment>
<name>A0A8J4CM95_9CHLO</name>
<evidence type="ECO:0000313" key="8">
    <source>
        <dbReference type="Proteomes" id="UP000747110"/>
    </source>
</evidence>
<keyword evidence="4" id="KW-0833">Ubl conjugation pathway</keyword>
<comment type="similarity">
    <text evidence="1">Belongs to the ATG10 family.</text>
</comment>
<dbReference type="GO" id="GO:0005829">
    <property type="term" value="C:cytosol"/>
    <property type="evidence" value="ECO:0007669"/>
    <property type="project" value="TreeGrafter"/>
</dbReference>
<evidence type="ECO:0000256" key="1">
    <source>
        <dbReference type="ARBA" id="ARBA00005696"/>
    </source>
</evidence>
<evidence type="ECO:0000256" key="3">
    <source>
        <dbReference type="ARBA" id="ARBA00022679"/>
    </source>
</evidence>
<dbReference type="EMBL" id="BNCP01000029">
    <property type="protein sequence ID" value="GIL84499.1"/>
    <property type="molecule type" value="Genomic_DNA"/>
</dbReference>
<dbReference type="GO" id="GO:0000045">
    <property type="term" value="P:autophagosome assembly"/>
    <property type="evidence" value="ECO:0007669"/>
    <property type="project" value="TreeGrafter"/>
</dbReference>
<accession>A0A8J4CM95</accession>
<keyword evidence="8" id="KW-1185">Reference proteome</keyword>
<dbReference type="GO" id="GO:0061651">
    <property type="term" value="F:Atg12 conjugating enzyme activity"/>
    <property type="evidence" value="ECO:0007669"/>
    <property type="project" value="TreeGrafter"/>
</dbReference>
<reference evidence="7" key="1">
    <citation type="journal article" date="2021" name="Proc. Natl. Acad. Sci. U.S.A.">
        <title>Three genomes in the algal genus Volvox reveal the fate of a haploid sex-determining region after a transition to homothallism.</title>
        <authorList>
            <person name="Yamamoto K."/>
            <person name="Hamaji T."/>
            <person name="Kawai-Toyooka H."/>
            <person name="Matsuzaki R."/>
            <person name="Takahashi F."/>
            <person name="Nishimura Y."/>
            <person name="Kawachi M."/>
            <person name="Noguchi H."/>
            <person name="Minakuchi Y."/>
            <person name="Umen J.G."/>
            <person name="Toyoda A."/>
            <person name="Nozaki H."/>
        </authorList>
    </citation>
    <scope>NUCLEOTIDE SEQUENCE</scope>
    <source>
        <strain evidence="7">NIES-3786</strain>
    </source>
</reference>
<organism evidence="7 8">
    <name type="scientific">Volvox reticuliferus</name>
    <dbReference type="NCBI Taxonomy" id="1737510"/>
    <lineage>
        <taxon>Eukaryota</taxon>
        <taxon>Viridiplantae</taxon>
        <taxon>Chlorophyta</taxon>
        <taxon>core chlorophytes</taxon>
        <taxon>Chlorophyceae</taxon>
        <taxon>CS clade</taxon>
        <taxon>Chlamydomonadales</taxon>
        <taxon>Volvocaceae</taxon>
        <taxon>Volvox</taxon>
    </lineage>
</organism>
<dbReference type="OrthoDB" id="4089664at2759"/>
<keyword evidence="5" id="KW-0072">Autophagy</keyword>